<protein>
    <submittedName>
        <fullName evidence="3">Group vii salivary lipocalin</fullName>
    </submittedName>
</protein>
<accession>A0A7E4V027</accession>
<proteinExistence type="predicted"/>
<organism evidence="2 3">
    <name type="scientific">Panagrellus redivivus</name>
    <name type="common">Microworm</name>
    <dbReference type="NCBI Taxonomy" id="6233"/>
    <lineage>
        <taxon>Eukaryota</taxon>
        <taxon>Metazoa</taxon>
        <taxon>Ecdysozoa</taxon>
        <taxon>Nematoda</taxon>
        <taxon>Chromadorea</taxon>
        <taxon>Rhabditida</taxon>
        <taxon>Tylenchina</taxon>
        <taxon>Panagrolaimomorpha</taxon>
        <taxon>Panagrolaimoidea</taxon>
        <taxon>Panagrolaimidae</taxon>
        <taxon>Panagrellus</taxon>
    </lineage>
</organism>
<feature type="signal peptide" evidence="1">
    <location>
        <begin position="1"/>
        <end position="19"/>
    </location>
</feature>
<sequence>MKCICVLLVLGLILHASCTVSLVKDYWKCNAPEIRKNVNIIAFEPLNFIFYTSEKDSWLLQKYREQCTCVVALYGRSANLMVNTRSGTVNDLALRCYVAPGNDTVALAMMEKRKLVASYYTDLPQYAFSIEPNFDGHGRERCKDPTGRPTRNLFDLLTCFVLNIAFGDSSTFIFAGPLLINSLPLIPYEQEVDARIWEILGESCEPRVAIKLQNELGYERDPINGDRCGIIYNITANALPQFLSICCCTTDLENCNYKKHRAKQIGVNVMTDRIQCALAKNNWNDAKSNTGAYSFTPKEFYDNHFDEWCLARLTWNRNQNKYMYSLELGAKNALCQPDAHQDLCPGSAAQVKKMLVFEHCCNSTDFCNYFELQRMIGLTKMKKCPYGDPQKAADEKNKCTFYVDVDKHSANQDFINIDESFLDLGGTASKMEIIHEGVGHNRCNIIMARLKKIDGETCQNKVYSKENKNELRLFQVCSCNGDNHERNCQFLKPGTPLPKPSNIYKCAIIDETIQINPSEGFKGFSHVGDFPVTDGNIGCYFRVLYDNKPEMKISAGPLWEHGEKCFAKMEVEVVTSTEVFYCHMSDSKSVNYKGMIKRFLGEAPKEKLRKQEVNVCTHRNFDGHVQTPDECTEKTSRCFNVRFATSTFTAGCDAGCVSNIDNDPLEPELELFGNYRAICDSEEFKHQDCHVSYPSAPENPRIVCCTDSGKAVINVGEMNELTFGRLVSEFKDEKKNNHARDRPDILYSYTSLDFNKPVYHNYFGDHSGKWSRQAETICQHQLKSHPPKRPTDYVFHLMPIYEGKNQFEQFMLACSLPTDDITATSGFTQHAIWEGDDGVNMMFQVLLNKFLEKHLLYDYSLEPMFEPKTSCIGTDGLRKKRIFNQNVCMNFYTFRVNVINDNINTVRLTYDERSTLGNLNVIKTAFPNWADEKLAEIFNDRCQSKPADTYTVDCFTAFELHPYQYNSFCCCSQASMCSTETYLESFDTFKCAYIDNWFASTADTMIDTVFGEACSMSIETGFTGITIRLKATSESECPPNGDFCSNSAVACSIMSKEGLTKTEFATKRIASPSQDATGFTFHWGSWLCTYGDGVTPYVIEGKVRCLIPYDPLRKKVITGGIIGRFRNVTSSSFWDMDKAEAFPVEILLADPPSCSEQVYTEKDVGNGALIWFTSCTTPELCDEKFIPTVANNWNFTYHRNMKWYNCESITATEFKYDNLEEAFDPSRLKKAALSWGCWISIERKADVFVLVAKAADSMVDCLDVEVTEEKVQCCVLLTVHGRANRGDCTVKRMVTLYAKPLTVNIGFPSTNHQSHHTRCLSSFLHSDNIKYSQCEADNGCVGIQPTNAAYDLYEDCVSDLEDLVIDYPHRNYTMGGMLCREHFEHPECIYTYTFTKDAPIGAVVCCCQENECGPWEGVDEITKGGKKIGEFADNQ</sequence>
<dbReference type="WBParaSite" id="Pan_g14948.t1">
    <property type="protein sequence ID" value="Pan_g14948.t1"/>
    <property type="gene ID" value="Pan_g14948"/>
</dbReference>
<evidence type="ECO:0000256" key="1">
    <source>
        <dbReference type="SAM" id="SignalP"/>
    </source>
</evidence>
<reference evidence="2" key="1">
    <citation type="journal article" date="2013" name="Genetics">
        <title>The draft genome and transcriptome of Panagrellus redivivus are shaped by the harsh demands of a free-living lifestyle.</title>
        <authorList>
            <person name="Srinivasan J."/>
            <person name="Dillman A.R."/>
            <person name="Macchietto M.G."/>
            <person name="Heikkinen L."/>
            <person name="Lakso M."/>
            <person name="Fracchia K.M."/>
            <person name="Antoshechkin I."/>
            <person name="Mortazavi A."/>
            <person name="Wong G."/>
            <person name="Sternberg P.W."/>
        </authorList>
    </citation>
    <scope>NUCLEOTIDE SEQUENCE [LARGE SCALE GENOMIC DNA]</scope>
    <source>
        <strain evidence="2">MT8872</strain>
    </source>
</reference>
<keyword evidence="1" id="KW-0732">Signal</keyword>
<evidence type="ECO:0000313" key="3">
    <source>
        <dbReference type="WBParaSite" id="Pan_g14948.t1"/>
    </source>
</evidence>
<dbReference type="Proteomes" id="UP000492821">
    <property type="component" value="Unassembled WGS sequence"/>
</dbReference>
<reference evidence="3" key="2">
    <citation type="submission" date="2020-10" db="UniProtKB">
        <authorList>
            <consortium name="WormBaseParasite"/>
        </authorList>
    </citation>
    <scope>IDENTIFICATION</scope>
</reference>
<name>A0A7E4V027_PANRE</name>
<evidence type="ECO:0000313" key="2">
    <source>
        <dbReference type="Proteomes" id="UP000492821"/>
    </source>
</evidence>
<keyword evidence="2" id="KW-1185">Reference proteome</keyword>
<feature type="chain" id="PRO_5028823171" evidence="1">
    <location>
        <begin position="20"/>
        <end position="1435"/>
    </location>
</feature>